<dbReference type="PANTHER" id="PTHR43433:SF5">
    <property type="entry name" value="AB HYDROLASE-1 DOMAIN-CONTAINING PROTEIN"/>
    <property type="match status" value="1"/>
</dbReference>
<feature type="domain" description="AB hydrolase-1" evidence="1">
    <location>
        <begin position="23"/>
        <end position="263"/>
    </location>
</feature>
<dbReference type="Proteomes" id="UP000553766">
    <property type="component" value="Unassembled WGS sequence"/>
</dbReference>
<dbReference type="InterPro" id="IPR000073">
    <property type="entry name" value="AB_hydrolase_1"/>
</dbReference>
<sequence length="277" mass="30130">MKYFETSDGLSLAYDDQGAGHPVLCLAGLTRNMADFEPLMAARADAARFIRLDARGRGASDRAADFMTYDVAVEARDAVELLNHLGIERAMIVGTSRGGLQAMVIAASLPQRLSAVLLNDIGPEIAGGGLDVIMQYLGRRPAAKTYEDAAQATAAFNAERFPTMTAADWLPHVRRFYDEKPDGLHLRYDPKLRDAILAQAEAGPMPDLWPLFDALSGIPTGVLRGAHSDLLTAETVERMKARHPDLLTGEVPNRGHVPFLDEAESLSLFDCLLERAT</sequence>
<evidence type="ECO:0000259" key="1">
    <source>
        <dbReference type="Pfam" id="PF12697"/>
    </source>
</evidence>
<proteinExistence type="predicted"/>
<organism evidence="2 3">
    <name type="scientific">Rubricella aquisinus</name>
    <dbReference type="NCBI Taxonomy" id="2028108"/>
    <lineage>
        <taxon>Bacteria</taxon>
        <taxon>Pseudomonadati</taxon>
        <taxon>Pseudomonadota</taxon>
        <taxon>Alphaproteobacteria</taxon>
        <taxon>Rhodobacterales</taxon>
        <taxon>Paracoccaceae</taxon>
        <taxon>Rubricella</taxon>
    </lineage>
</organism>
<protein>
    <submittedName>
        <fullName evidence="2">Pimeloyl-ACP methyl ester carboxylesterase</fullName>
    </submittedName>
</protein>
<keyword evidence="3" id="KW-1185">Reference proteome</keyword>
<dbReference type="InterPro" id="IPR050471">
    <property type="entry name" value="AB_hydrolase"/>
</dbReference>
<evidence type="ECO:0000313" key="2">
    <source>
        <dbReference type="EMBL" id="MBB5516968.1"/>
    </source>
</evidence>
<gene>
    <name evidence="2" type="ORF">FHS89_003012</name>
</gene>
<name>A0A840WPI7_9RHOB</name>
<dbReference type="Gene3D" id="3.40.50.1820">
    <property type="entry name" value="alpha/beta hydrolase"/>
    <property type="match status" value="1"/>
</dbReference>
<evidence type="ECO:0000313" key="3">
    <source>
        <dbReference type="Proteomes" id="UP000553766"/>
    </source>
</evidence>
<reference evidence="2 3" key="1">
    <citation type="submission" date="2020-08" db="EMBL/GenBank/DDBJ databases">
        <title>Genomic Encyclopedia of Type Strains, Phase IV (KMG-IV): sequencing the most valuable type-strain genomes for metagenomic binning, comparative biology and taxonomic classification.</title>
        <authorList>
            <person name="Goeker M."/>
        </authorList>
    </citation>
    <scope>NUCLEOTIDE SEQUENCE [LARGE SCALE GENOMIC DNA]</scope>
    <source>
        <strain evidence="2 3">DSM 103377</strain>
    </source>
</reference>
<dbReference type="Pfam" id="PF12697">
    <property type="entry name" value="Abhydrolase_6"/>
    <property type="match status" value="1"/>
</dbReference>
<accession>A0A840WPI7</accession>
<dbReference type="EMBL" id="JACIJS010000011">
    <property type="protein sequence ID" value="MBB5516968.1"/>
    <property type="molecule type" value="Genomic_DNA"/>
</dbReference>
<comment type="caution">
    <text evidence="2">The sequence shown here is derived from an EMBL/GenBank/DDBJ whole genome shotgun (WGS) entry which is preliminary data.</text>
</comment>
<dbReference type="InterPro" id="IPR029058">
    <property type="entry name" value="AB_hydrolase_fold"/>
</dbReference>
<dbReference type="PANTHER" id="PTHR43433">
    <property type="entry name" value="HYDROLASE, ALPHA/BETA FOLD FAMILY PROTEIN"/>
    <property type="match status" value="1"/>
</dbReference>
<dbReference type="AlphaFoldDB" id="A0A840WPI7"/>
<dbReference type="RefSeq" id="WP_184012928.1">
    <property type="nucleotide sequence ID" value="NZ_JACIJS010000011.1"/>
</dbReference>
<dbReference type="SUPFAM" id="SSF53474">
    <property type="entry name" value="alpha/beta-Hydrolases"/>
    <property type="match status" value="1"/>
</dbReference>